<accession>A0AAD6QTX9</accession>
<sequence>MREGREPPPRWACEGITRGALACLVYPKAECVQAMTFLVFYKGVTFFLLLIDMEKLNMTATPHSHFSSNQQMGDGVFEWIYFQISFWTFGNIFTPSPEHCLTKSGSPCQCLSQLRTFPSRAFFLQCICTVLKIPEILVVWGPTCNHLFDFFLLILTVDVKSSAKISPNSTTIGFWNPQIQWLWEFGAPFGATTQQTRFNVQANVNVNVS</sequence>
<dbReference type="Proteomes" id="UP001164929">
    <property type="component" value="Chromosome 5"/>
</dbReference>
<dbReference type="EMBL" id="JAQIZT010000005">
    <property type="protein sequence ID" value="KAJ6996371.1"/>
    <property type="molecule type" value="Genomic_DNA"/>
</dbReference>
<reference evidence="1" key="1">
    <citation type="journal article" date="2023" name="Mol. Ecol. Resour.">
        <title>Chromosome-level genome assembly of a triploid poplar Populus alba 'Berolinensis'.</title>
        <authorList>
            <person name="Chen S."/>
            <person name="Yu Y."/>
            <person name="Wang X."/>
            <person name="Wang S."/>
            <person name="Zhang T."/>
            <person name="Zhou Y."/>
            <person name="He R."/>
            <person name="Meng N."/>
            <person name="Wang Y."/>
            <person name="Liu W."/>
            <person name="Liu Z."/>
            <person name="Liu J."/>
            <person name="Guo Q."/>
            <person name="Huang H."/>
            <person name="Sederoff R.R."/>
            <person name="Wang G."/>
            <person name="Qu G."/>
            <person name="Chen S."/>
        </authorList>
    </citation>
    <scope>NUCLEOTIDE SEQUENCE</scope>
    <source>
        <strain evidence="1">SC-2020</strain>
    </source>
</reference>
<protein>
    <submittedName>
        <fullName evidence="1">Uncharacterized protein</fullName>
    </submittedName>
</protein>
<comment type="caution">
    <text evidence="1">The sequence shown here is derived from an EMBL/GenBank/DDBJ whole genome shotgun (WGS) entry which is preliminary data.</text>
</comment>
<evidence type="ECO:0000313" key="2">
    <source>
        <dbReference type="Proteomes" id="UP001164929"/>
    </source>
</evidence>
<name>A0AAD6QTX9_9ROSI</name>
<evidence type="ECO:0000313" key="1">
    <source>
        <dbReference type="EMBL" id="KAJ6996371.1"/>
    </source>
</evidence>
<proteinExistence type="predicted"/>
<organism evidence="1 2">
    <name type="scientific">Populus alba x Populus x berolinensis</name>
    <dbReference type="NCBI Taxonomy" id="444605"/>
    <lineage>
        <taxon>Eukaryota</taxon>
        <taxon>Viridiplantae</taxon>
        <taxon>Streptophyta</taxon>
        <taxon>Embryophyta</taxon>
        <taxon>Tracheophyta</taxon>
        <taxon>Spermatophyta</taxon>
        <taxon>Magnoliopsida</taxon>
        <taxon>eudicotyledons</taxon>
        <taxon>Gunneridae</taxon>
        <taxon>Pentapetalae</taxon>
        <taxon>rosids</taxon>
        <taxon>fabids</taxon>
        <taxon>Malpighiales</taxon>
        <taxon>Salicaceae</taxon>
        <taxon>Saliceae</taxon>
        <taxon>Populus</taxon>
    </lineage>
</organism>
<dbReference type="AlphaFoldDB" id="A0AAD6QTX9"/>
<gene>
    <name evidence="1" type="ORF">NC653_013084</name>
</gene>
<keyword evidence="2" id="KW-1185">Reference proteome</keyword>